<feature type="transmembrane region" description="Helical" evidence="13">
    <location>
        <begin position="266"/>
        <end position="292"/>
    </location>
</feature>
<feature type="transmembrane region" description="Helical" evidence="13">
    <location>
        <begin position="142"/>
        <end position="167"/>
    </location>
</feature>
<reference evidence="15" key="1">
    <citation type="journal article" date="2019" name="Int. J. Syst. Evol. Microbiol.">
        <title>The Global Catalogue of Microorganisms (GCM) 10K type strain sequencing project: providing services to taxonomists for standard genome sequencing and annotation.</title>
        <authorList>
            <consortium name="The Broad Institute Genomics Platform"/>
            <consortium name="The Broad Institute Genome Sequencing Center for Infectious Disease"/>
            <person name="Wu L."/>
            <person name="Ma J."/>
        </authorList>
    </citation>
    <scope>NUCLEOTIDE SEQUENCE [LARGE SCALE GENOMIC DNA]</scope>
    <source>
        <strain evidence="15">TISTR 932</strain>
    </source>
</reference>
<keyword evidence="6" id="KW-0050">Antiport</keyword>
<feature type="transmembrane region" description="Helical" evidence="13">
    <location>
        <begin position="242"/>
        <end position="260"/>
    </location>
</feature>
<keyword evidence="15" id="KW-1185">Reference proteome</keyword>
<evidence type="ECO:0000256" key="6">
    <source>
        <dbReference type="ARBA" id="ARBA00022449"/>
    </source>
</evidence>
<evidence type="ECO:0000256" key="3">
    <source>
        <dbReference type="ARBA" id="ARBA00010199"/>
    </source>
</evidence>
<accession>A0ABW5TIL9</accession>
<evidence type="ECO:0000256" key="12">
    <source>
        <dbReference type="ARBA" id="ARBA00031636"/>
    </source>
</evidence>
<feature type="transmembrane region" description="Helical" evidence="13">
    <location>
        <begin position="361"/>
        <end position="383"/>
    </location>
</feature>
<evidence type="ECO:0000256" key="1">
    <source>
        <dbReference type="ARBA" id="ARBA00003408"/>
    </source>
</evidence>
<dbReference type="RefSeq" id="WP_379980036.1">
    <property type="nucleotide sequence ID" value="NZ_JBHUMO010000024.1"/>
</dbReference>
<feature type="transmembrane region" description="Helical" evidence="13">
    <location>
        <begin position="204"/>
        <end position="222"/>
    </location>
</feature>
<dbReference type="PANTHER" id="PTHR43298">
    <property type="entry name" value="MULTIDRUG RESISTANCE PROTEIN NORM-RELATED"/>
    <property type="match status" value="1"/>
</dbReference>
<evidence type="ECO:0000256" key="4">
    <source>
        <dbReference type="ARBA" id="ARBA00020268"/>
    </source>
</evidence>
<dbReference type="PIRSF" id="PIRSF006603">
    <property type="entry name" value="DinF"/>
    <property type="match status" value="1"/>
</dbReference>
<dbReference type="PANTHER" id="PTHR43298:SF2">
    <property type="entry name" value="FMN_FAD EXPORTER YEEO-RELATED"/>
    <property type="match status" value="1"/>
</dbReference>
<keyword evidence="11 13" id="KW-0472">Membrane</keyword>
<keyword evidence="9 13" id="KW-1133">Transmembrane helix</keyword>
<keyword evidence="7" id="KW-1003">Cell membrane</keyword>
<evidence type="ECO:0000256" key="10">
    <source>
        <dbReference type="ARBA" id="ARBA00023065"/>
    </source>
</evidence>
<gene>
    <name evidence="14" type="ORF">ACFSR0_03700</name>
</gene>
<evidence type="ECO:0000313" key="14">
    <source>
        <dbReference type="EMBL" id="MFD2728535.1"/>
    </source>
</evidence>
<comment type="similarity">
    <text evidence="3">Belongs to the multi antimicrobial extrusion (MATE) (TC 2.A.66.1) family.</text>
</comment>
<sequence>MNWLQQTIKKNFSSTLFTPDEVGKLVLPIVVDQSFIIGMAIFNTAMISSAGIAAVSAVNMVESLNIFLVSIFIALATGGTVLVAQARGKRDQALLQRAATNTLVTVFLLALVFTIIMLVFHQQILSGVFGGSSEAVMKNARIYYIGSVASYPALAIVEAACGVLRGVADTKTSFFLSFVTNFSYVGLNLLFILVFHFGIVGMSVAINLARIAGALLSLWYLLYRNHELAITIKRMVHLDWQMMKRVLVVGFPFAAEQLFFNGGKIITQIFIVGMGTLALTSNAIATSLTMLLEIIPGSLSLALVPIVGQSIGAGDTQSVKRFWRSFLGLSSFSTVVAGALLLVLYPWIIELFNAPAAVESSVFWITVMVIFFRILFWPVSFITPSALRAAGDANFTSLVSLSSMWGVRIVLGYLLGITLNYGLLGIWAAMCLEWGVRGGIFALRLKSNAWIKKRLV</sequence>
<evidence type="ECO:0000256" key="7">
    <source>
        <dbReference type="ARBA" id="ARBA00022475"/>
    </source>
</evidence>
<comment type="subcellular location">
    <subcellularLocation>
        <location evidence="2">Cell membrane</location>
        <topology evidence="2">Multi-pass membrane protein</topology>
    </subcellularLocation>
</comment>
<evidence type="ECO:0000256" key="11">
    <source>
        <dbReference type="ARBA" id="ARBA00023136"/>
    </source>
</evidence>
<protein>
    <recommendedName>
        <fullName evidence="4">Probable multidrug resistance protein NorM</fullName>
    </recommendedName>
    <alternativeName>
        <fullName evidence="12">Multidrug-efflux transporter</fullName>
    </alternativeName>
</protein>
<comment type="caution">
    <text evidence="14">The sequence shown here is derived from an EMBL/GenBank/DDBJ whole genome shotgun (WGS) entry which is preliminary data.</text>
</comment>
<keyword evidence="8 13" id="KW-0812">Transmembrane</keyword>
<feature type="transmembrane region" description="Helical" evidence="13">
    <location>
        <begin position="35"/>
        <end position="58"/>
    </location>
</feature>
<feature type="transmembrane region" description="Helical" evidence="13">
    <location>
        <begin position="64"/>
        <end position="86"/>
    </location>
</feature>
<dbReference type="InterPro" id="IPR050222">
    <property type="entry name" value="MATE_MdtK"/>
</dbReference>
<dbReference type="Pfam" id="PF01554">
    <property type="entry name" value="MatE"/>
    <property type="match status" value="2"/>
</dbReference>
<feature type="transmembrane region" description="Helical" evidence="13">
    <location>
        <begin position="98"/>
        <end position="122"/>
    </location>
</feature>
<dbReference type="NCBIfam" id="TIGR00797">
    <property type="entry name" value="matE"/>
    <property type="match status" value="1"/>
</dbReference>
<comment type="function">
    <text evidence="1">Multidrug efflux pump.</text>
</comment>
<organism evidence="14 15">
    <name type="scientific">Enterococcus camelliae</name>
    <dbReference type="NCBI Taxonomy" id="453959"/>
    <lineage>
        <taxon>Bacteria</taxon>
        <taxon>Bacillati</taxon>
        <taxon>Bacillota</taxon>
        <taxon>Bacilli</taxon>
        <taxon>Lactobacillales</taxon>
        <taxon>Enterococcaceae</taxon>
        <taxon>Enterococcus</taxon>
    </lineage>
</organism>
<evidence type="ECO:0000313" key="15">
    <source>
        <dbReference type="Proteomes" id="UP001597427"/>
    </source>
</evidence>
<evidence type="ECO:0000256" key="2">
    <source>
        <dbReference type="ARBA" id="ARBA00004651"/>
    </source>
</evidence>
<name>A0ABW5TIL9_9ENTE</name>
<evidence type="ECO:0000256" key="8">
    <source>
        <dbReference type="ARBA" id="ARBA00022692"/>
    </source>
</evidence>
<keyword evidence="5" id="KW-0813">Transport</keyword>
<dbReference type="Proteomes" id="UP001597427">
    <property type="component" value="Unassembled WGS sequence"/>
</dbReference>
<proteinExistence type="inferred from homology"/>
<dbReference type="EMBL" id="JBHUMO010000024">
    <property type="protein sequence ID" value="MFD2728535.1"/>
    <property type="molecule type" value="Genomic_DNA"/>
</dbReference>
<evidence type="ECO:0000256" key="9">
    <source>
        <dbReference type="ARBA" id="ARBA00022989"/>
    </source>
</evidence>
<feature type="transmembrane region" description="Helical" evidence="13">
    <location>
        <begin position="326"/>
        <end position="349"/>
    </location>
</feature>
<feature type="transmembrane region" description="Helical" evidence="13">
    <location>
        <begin position="174"/>
        <end position="198"/>
    </location>
</feature>
<evidence type="ECO:0000256" key="13">
    <source>
        <dbReference type="SAM" id="Phobius"/>
    </source>
</evidence>
<dbReference type="InterPro" id="IPR048279">
    <property type="entry name" value="MdtK-like"/>
</dbReference>
<keyword evidence="10" id="KW-0406">Ion transport</keyword>
<dbReference type="InterPro" id="IPR002528">
    <property type="entry name" value="MATE_fam"/>
</dbReference>
<evidence type="ECO:0000256" key="5">
    <source>
        <dbReference type="ARBA" id="ARBA00022448"/>
    </source>
</evidence>